<comment type="caution">
    <text evidence="1">The sequence shown here is derived from an EMBL/GenBank/DDBJ whole genome shotgun (WGS) entry which is preliminary data.</text>
</comment>
<dbReference type="Gene3D" id="3.80.10.10">
    <property type="entry name" value="Ribonuclease Inhibitor"/>
    <property type="match status" value="1"/>
</dbReference>
<dbReference type="EMBL" id="CAXKWB010065679">
    <property type="protein sequence ID" value="CAL4188974.1"/>
    <property type="molecule type" value="Genomic_DNA"/>
</dbReference>
<dbReference type="InterPro" id="IPR032675">
    <property type="entry name" value="LRR_dom_sf"/>
</dbReference>
<accession>A0AAV2SIS6</accession>
<organism evidence="1 2">
    <name type="scientific">Meganyctiphanes norvegica</name>
    <name type="common">Northern krill</name>
    <name type="synonym">Thysanopoda norvegica</name>
    <dbReference type="NCBI Taxonomy" id="48144"/>
    <lineage>
        <taxon>Eukaryota</taxon>
        <taxon>Metazoa</taxon>
        <taxon>Ecdysozoa</taxon>
        <taxon>Arthropoda</taxon>
        <taxon>Crustacea</taxon>
        <taxon>Multicrustacea</taxon>
        <taxon>Malacostraca</taxon>
        <taxon>Eumalacostraca</taxon>
        <taxon>Eucarida</taxon>
        <taxon>Euphausiacea</taxon>
        <taxon>Euphausiidae</taxon>
        <taxon>Meganyctiphanes</taxon>
    </lineage>
</organism>
<dbReference type="SUPFAM" id="SSF52047">
    <property type="entry name" value="RNI-like"/>
    <property type="match status" value="1"/>
</dbReference>
<dbReference type="Proteomes" id="UP001497623">
    <property type="component" value="Unassembled WGS sequence"/>
</dbReference>
<evidence type="ECO:0000313" key="1">
    <source>
        <dbReference type="EMBL" id="CAL4188974.1"/>
    </source>
</evidence>
<name>A0AAV2SIS6_MEGNR</name>
<proteinExistence type="predicted"/>
<reference evidence="1 2" key="1">
    <citation type="submission" date="2024-05" db="EMBL/GenBank/DDBJ databases">
        <authorList>
            <person name="Wallberg A."/>
        </authorList>
    </citation>
    <scope>NUCLEOTIDE SEQUENCE [LARGE SCALE GENOMIC DNA]</scope>
</reference>
<keyword evidence="2" id="KW-1185">Reference proteome</keyword>
<evidence type="ECO:0000313" key="2">
    <source>
        <dbReference type="Proteomes" id="UP001497623"/>
    </source>
</evidence>
<protein>
    <submittedName>
        <fullName evidence="1">Uncharacterized protein</fullName>
    </submittedName>
</protein>
<gene>
    <name evidence="1" type="ORF">MNOR_LOCUS36349</name>
</gene>
<dbReference type="AlphaFoldDB" id="A0AAV2SIS6"/>
<feature type="non-terminal residue" evidence="1">
    <location>
        <position position="1"/>
    </location>
</feature>
<sequence>NNLKRWKNWWERGEWLGSHTSSLRWAVMESFVDALSMRSDISVLLKLLLHLVFTDTFGILPVDDLCVKKGEPVALPAEECLTFAKVLESLGPFNLQELSTLKLSFEDAAPLTILLKNSPDLRKIYIFHSVSTRILKHLRKCCKKLEVLTISIMNCKALSTMDLYKAFFMGMDCELVIKHRQKPQSVILSFPELKSVDIQVPMSNQDYYFFITVLCYFYNKLQCGTALNKEGIPVISLEKGYKLLCSKDKECHPMFNLHGVRISPDGSPNSPLEITGDQVVQMFPKATSARLNLSYHQNHVQALKAGEWAMNIFDKLEVRNMYVELLPLYSPLYDEWQGRQYRYHDEYLPTFTIIGPMLDTLTLDFVDQRDQGGDPTVLADIIDLCSNLKTLSIKTMNPLHCQNLKIKESLRSLTLTSFRRSHIHAMLQEMIFVSPNLTCLATDSCARRNCTLWSQSSRLRNLHKLYLKGDVKFHERIGTFISELSNLRCVKLHMNNEDVKYFQNLYRFTALDIVSIEPMHEWGPDDWHPNLNEELLL</sequence>